<protein>
    <submittedName>
        <fullName evidence="1">Uncharacterized protein</fullName>
    </submittedName>
</protein>
<gene>
    <name evidence="1" type="ORF">NDI54_20945</name>
</gene>
<accession>A0AAE4F283</accession>
<reference evidence="1 2" key="1">
    <citation type="submission" date="2022-06" db="EMBL/GenBank/DDBJ databases">
        <title>Haloarcula sp. a new haloarchaeum isolate from saline soil.</title>
        <authorList>
            <person name="Strakova D."/>
            <person name="Galisteo C."/>
            <person name="Sanchez-Porro C."/>
            <person name="Ventosa A."/>
        </authorList>
    </citation>
    <scope>NUCLEOTIDE SEQUENCE [LARGE SCALE GENOMIC DNA]</scope>
    <source>
        <strain evidence="1 2">S1AR25-5A</strain>
    </source>
</reference>
<name>A0AAE4F283_9EURY</name>
<organism evidence="1 2">
    <name type="scientific">Haloarcula terrestris</name>
    <dbReference type="NCBI Taxonomy" id="2950533"/>
    <lineage>
        <taxon>Archaea</taxon>
        <taxon>Methanobacteriati</taxon>
        <taxon>Methanobacteriota</taxon>
        <taxon>Stenosarchaea group</taxon>
        <taxon>Halobacteria</taxon>
        <taxon>Halobacteriales</taxon>
        <taxon>Haloarculaceae</taxon>
        <taxon>Haloarcula</taxon>
    </lineage>
</organism>
<comment type="caution">
    <text evidence="1">The sequence shown here is derived from an EMBL/GenBank/DDBJ whole genome shotgun (WGS) entry which is preliminary data.</text>
</comment>
<keyword evidence="2" id="KW-1185">Reference proteome</keyword>
<dbReference type="AlphaFoldDB" id="A0AAE4F283"/>
<evidence type="ECO:0000313" key="2">
    <source>
        <dbReference type="Proteomes" id="UP001253439"/>
    </source>
</evidence>
<dbReference type="Proteomes" id="UP001253439">
    <property type="component" value="Unassembled WGS sequence"/>
</dbReference>
<dbReference type="RefSeq" id="WP_310898276.1">
    <property type="nucleotide sequence ID" value="NZ_JAMQOM010000026.1"/>
</dbReference>
<evidence type="ECO:0000313" key="1">
    <source>
        <dbReference type="EMBL" id="MDS0223799.1"/>
    </source>
</evidence>
<sequence>MEIECDRCGESFDTDRDGVAAGQDTSRCPACGKSYDVDGSDASKAAAVSVGSDDDEVHIHVHVHRE</sequence>
<dbReference type="EMBL" id="JAMQOM010000026">
    <property type="protein sequence ID" value="MDS0223799.1"/>
    <property type="molecule type" value="Genomic_DNA"/>
</dbReference>
<proteinExistence type="predicted"/>